<evidence type="ECO:0000256" key="4">
    <source>
        <dbReference type="ARBA" id="ARBA00022475"/>
    </source>
</evidence>
<feature type="domain" description="T2SS protein K second SAM-like" evidence="11">
    <location>
        <begin position="212"/>
        <end position="270"/>
    </location>
</feature>
<accession>A0A009IKM4</accession>
<dbReference type="Pfam" id="PF03934">
    <property type="entry name" value="T2SSK"/>
    <property type="match status" value="1"/>
</dbReference>
<evidence type="ECO:0000256" key="2">
    <source>
        <dbReference type="ARBA" id="ARBA00007246"/>
    </source>
</evidence>
<evidence type="ECO:0000256" key="7">
    <source>
        <dbReference type="ARBA" id="ARBA00022927"/>
    </source>
</evidence>
<dbReference type="PIRSF" id="PIRSF002786">
    <property type="entry name" value="XcpX"/>
    <property type="match status" value="1"/>
</dbReference>
<dbReference type="InterPro" id="IPR005628">
    <property type="entry name" value="GspK"/>
</dbReference>
<dbReference type="Pfam" id="PF21687">
    <property type="entry name" value="T2SSK_1st"/>
    <property type="match status" value="1"/>
</dbReference>
<name>A0A009IKM4_ACIB9</name>
<dbReference type="RefSeq" id="WP_000301460.1">
    <property type="nucleotide sequence ID" value="NZ_JEWH01000029.1"/>
</dbReference>
<keyword evidence="5 10" id="KW-0997">Cell inner membrane</keyword>
<dbReference type="GO" id="GO:0005886">
    <property type="term" value="C:plasma membrane"/>
    <property type="evidence" value="ECO:0007669"/>
    <property type="project" value="UniProtKB-SubCell"/>
</dbReference>
<dbReference type="PATRIC" id="fig|1310613.3.peg.2291"/>
<dbReference type="InterPro" id="IPR049031">
    <property type="entry name" value="T2SSK_SAM-like_1st"/>
</dbReference>
<dbReference type="Gene3D" id="1.10.40.60">
    <property type="entry name" value="EpsJ-like"/>
    <property type="match status" value="2"/>
</dbReference>
<evidence type="ECO:0000256" key="8">
    <source>
        <dbReference type="ARBA" id="ARBA00022989"/>
    </source>
</evidence>
<dbReference type="SUPFAM" id="SSF158544">
    <property type="entry name" value="GspK insert domain-like"/>
    <property type="match status" value="1"/>
</dbReference>
<keyword evidence="9 10" id="KW-0472">Membrane</keyword>
<proteinExistence type="inferred from homology"/>
<keyword evidence="3 10" id="KW-0813">Transport</keyword>
<keyword evidence="7" id="KW-0653">Protein transport</keyword>
<evidence type="ECO:0000256" key="10">
    <source>
        <dbReference type="PIRNR" id="PIRNR002786"/>
    </source>
</evidence>
<gene>
    <name evidence="13" type="ORF">J512_2382</name>
</gene>
<evidence type="ECO:0000313" key="13">
    <source>
        <dbReference type="EMBL" id="EXB05279.1"/>
    </source>
</evidence>
<dbReference type="Proteomes" id="UP000020595">
    <property type="component" value="Unassembled WGS sequence"/>
</dbReference>
<dbReference type="PANTHER" id="PTHR38831">
    <property type="entry name" value="TYPE II SECRETION SYSTEM PROTEIN K"/>
    <property type="match status" value="1"/>
</dbReference>
<evidence type="ECO:0000259" key="11">
    <source>
        <dbReference type="Pfam" id="PF03934"/>
    </source>
</evidence>
<dbReference type="InterPro" id="IPR038072">
    <property type="entry name" value="GspK_central_sf"/>
</dbReference>
<comment type="similarity">
    <text evidence="2 10">Belongs to the GSP K family.</text>
</comment>
<feature type="domain" description="T2SS protein K first SAM-like" evidence="12">
    <location>
        <begin position="105"/>
        <end position="208"/>
    </location>
</feature>
<evidence type="ECO:0000259" key="12">
    <source>
        <dbReference type="Pfam" id="PF21687"/>
    </source>
</evidence>
<dbReference type="SUPFAM" id="SSF54523">
    <property type="entry name" value="Pili subunits"/>
    <property type="match status" value="1"/>
</dbReference>
<keyword evidence="8" id="KW-1133">Transmembrane helix</keyword>
<evidence type="ECO:0000256" key="5">
    <source>
        <dbReference type="ARBA" id="ARBA00022519"/>
    </source>
</evidence>
<evidence type="ECO:0000256" key="6">
    <source>
        <dbReference type="ARBA" id="ARBA00022692"/>
    </source>
</evidence>
<comment type="caution">
    <text evidence="13">The sequence shown here is derived from an EMBL/GenBank/DDBJ whole genome shotgun (WGS) entry which is preliminary data.</text>
</comment>
<keyword evidence="4 10" id="KW-1003">Cell membrane</keyword>
<dbReference type="EMBL" id="JEWH01000029">
    <property type="protein sequence ID" value="EXB05279.1"/>
    <property type="molecule type" value="Genomic_DNA"/>
</dbReference>
<comment type="subcellular location">
    <subcellularLocation>
        <location evidence="1 10">Cell inner membrane</location>
    </subcellularLocation>
</comment>
<evidence type="ECO:0000256" key="9">
    <source>
        <dbReference type="ARBA" id="ARBA00023136"/>
    </source>
</evidence>
<sequence>MAVSYKHQQGVALLTILIMVALATILAASIAKHQNNTMENTAYLIRQNQSLLYAKSAEAFFSELLIQDANNAGGVDHLKETWAQPMPPFPIEDGLVSGRLLDESGKFNLNNLTNGEGIVNEDAKSWFERLLVRVGLPAELSQAVIDWQDPNEEPTGPMGAESSYYEGLDPGYMAANTKFHRIEELKLVRGFDGKKFDLIAPYISALPENSKLNINTASPLVLASMDEKLDIGAIEKELQTRQQNLKFFQNVDELWQLNAFSAVDSQKKNQVNSLIDVKSSFFQAQIEVVLNNRKRQFTSALMRKDKQVYVYSRSMAPFN</sequence>
<reference evidence="13 14" key="1">
    <citation type="submission" date="2014-02" db="EMBL/GenBank/DDBJ databases">
        <title>Comparative genomics and transcriptomics to identify genetic mechanisms underlying the emergence of carbapenem resistant Acinetobacter baumannii (CRAb).</title>
        <authorList>
            <person name="Harris A.D."/>
            <person name="Johnson K.J."/>
            <person name="George J."/>
            <person name="Shefchek K."/>
            <person name="Daugherty S.C."/>
            <person name="Parankush S."/>
            <person name="Sadzewicz L."/>
            <person name="Tallon L."/>
            <person name="Sengamalay N."/>
            <person name="Hazen T.H."/>
            <person name="Rasko D.A."/>
        </authorList>
    </citation>
    <scope>NUCLEOTIDE SEQUENCE [LARGE SCALE GENOMIC DNA]</scope>
    <source>
        <strain evidence="13 14">1295743</strain>
    </source>
</reference>
<dbReference type="GO" id="GO:0009306">
    <property type="term" value="P:protein secretion"/>
    <property type="evidence" value="ECO:0007669"/>
    <property type="project" value="InterPro"/>
</dbReference>
<dbReference type="PANTHER" id="PTHR38831:SF1">
    <property type="entry name" value="TYPE II SECRETION SYSTEM PROTEIN K-RELATED"/>
    <property type="match status" value="1"/>
</dbReference>
<evidence type="ECO:0000256" key="1">
    <source>
        <dbReference type="ARBA" id="ARBA00004533"/>
    </source>
</evidence>
<dbReference type="Gene3D" id="3.30.1300.30">
    <property type="entry name" value="GSPII I/J protein-like"/>
    <property type="match status" value="1"/>
</dbReference>
<keyword evidence="6" id="KW-0812">Transmembrane</keyword>
<dbReference type="AlphaFoldDB" id="A0A009IKM4"/>
<evidence type="ECO:0000313" key="14">
    <source>
        <dbReference type="Proteomes" id="UP000020595"/>
    </source>
</evidence>
<dbReference type="InterPro" id="IPR045584">
    <property type="entry name" value="Pilin-like"/>
</dbReference>
<protein>
    <recommendedName>
        <fullName evidence="10">Type II secretion system protein K</fullName>
    </recommendedName>
</protein>
<dbReference type="NCBIfam" id="NF037980">
    <property type="entry name" value="T2SS_GspK"/>
    <property type="match status" value="1"/>
</dbReference>
<evidence type="ECO:0000256" key="3">
    <source>
        <dbReference type="ARBA" id="ARBA00022448"/>
    </source>
</evidence>
<organism evidence="13 14">
    <name type="scientific">Acinetobacter baumannii (strain 1295743)</name>
    <dbReference type="NCBI Taxonomy" id="1310613"/>
    <lineage>
        <taxon>Bacteria</taxon>
        <taxon>Pseudomonadati</taxon>
        <taxon>Pseudomonadota</taxon>
        <taxon>Gammaproteobacteria</taxon>
        <taxon>Moraxellales</taxon>
        <taxon>Moraxellaceae</taxon>
        <taxon>Acinetobacter</taxon>
        <taxon>Acinetobacter calcoaceticus/baumannii complex</taxon>
    </lineage>
</organism>
<dbReference type="InterPro" id="IPR049179">
    <property type="entry name" value="T2SSK_SAM-like_2nd"/>
</dbReference>